<dbReference type="Gene3D" id="3.40.630.30">
    <property type="match status" value="1"/>
</dbReference>
<keyword evidence="2" id="KW-0012">Acyltransferase</keyword>
<dbReference type="RefSeq" id="WP_165279691.1">
    <property type="nucleotide sequence ID" value="NZ_JAUZQE010000016.1"/>
</dbReference>
<gene>
    <name evidence="2" type="ORF">Q8947_08560</name>
</gene>
<proteinExistence type="predicted"/>
<sequence>MNTTHLDGFRIVIGDWQQCANDATRIRHEVFVEEQQVPLHEEIDGRDVQCVHAVVYAANDEPVATGRLLPDGHIGRMAVRKPYRGRGVGAFLLGRLVDEARRRGHLQVELAAQLHARNFYAAQGFVAEGAVFLDAGIEHVSMRRVLTA</sequence>
<protein>
    <submittedName>
        <fullName evidence="2">GNAT family N-acetyltransferase</fullName>
        <ecNumber evidence="2">2.3.1.-</ecNumber>
    </submittedName>
</protein>
<dbReference type="GO" id="GO:0016746">
    <property type="term" value="F:acyltransferase activity"/>
    <property type="evidence" value="ECO:0007669"/>
    <property type="project" value="UniProtKB-KW"/>
</dbReference>
<dbReference type="EMBL" id="JAUZQE010000016">
    <property type="protein sequence ID" value="MDR4126032.1"/>
    <property type="molecule type" value="Genomic_DNA"/>
</dbReference>
<dbReference type="EC" id="2.3.1.-" evidence="2"/>
<dbReference type="Proteomes" id="UP001232156">
    <property type="component" value="Unassembled WGS sequence"/>
</dbReference>
<organism evidence="2 3">
    <name type="scientific">Yanghanlia caeni</name>
    <dbReference type="NCBI Taxonomy" id="3064283"/>
    <lineage>
        <taxon>Bacteria</taxon>
        <taxon>Pseudomonadati</taxon>
        <taxon>Pseudomonadota</taxon>
        <taxon>Betaproteobacteria</taxon>
        <taxon>Burkholderiales</taxon>
        <taxon>Alcaligenaceae</taxon>
        <taxon>Yanghanlia</taxon>
    </lineage>
</organism>
<evidence type="ECO:0000313" key="3">
    <source>
        <dbReference type="Proteomes" id="UP001232156"/>
    </source>
</evidence>
<comment type="caution">
    <text evidence="2">The sequence shown here is derived from an EMBL/GenBank/DDBJ whole genome shotgun (WGS) entry which is preliminary data.</text>
</comment>
<name>A0ABU1D6G1_9BURK</name>
<keyword evidence="2" id="KW-0808">Transferase</keyword>
<dbReference type="InterPro" id="IPR039143">
    <property type="entry name" value="GNPNAT1-like"/>
</dbReference>
<accession>A0ABU1D6G1</accession>
<evidence type="ECO:0000259" key="1">
    <source>
        <dbReference type="PROSITE" id="PS51186"/>
    </source>
</evidence>
<feature type="domain" description="N-acetyltransferase" evidence="1">
    <location>
        <begin position="11"/>
        <end position="147"/>
    </location>
</feature>
<keyword evidence="3" id="KW-1185">Reference proteome</keyword>
<evidence type="ECO:0000313" key="2">
    <source>
        <dbReference type="EMBL" id="MDR4126032.1"/>
    </source>
</evidence>
<dbReference type="PROSITE" id="PS51186">
    <property type="entry name" value="GNAT"/>
    <property type="match status" value="1"/>
</dbReference>
<dbReference type="CDD" id="cd04301">
    <property type="entry name" value="NAT_SF"/>
    <property type="match status" value="1"/>
</dbReference>
<dbReference type="InterPro" id="IPR016181">
    <property type="entry name" value="Acyl_CoA_acyltransferase"/>
</dbReference>
<dbReference type="InterPro" id="IPR000182">
    <property type="entry name" value="GNAT_dom"/>
</dbReference>
<dbReference type="SUPFAM" id="SSF55729">
    <property type="entry name" value="Acyl-CoA N-acyltransferases (Nat)"/>
    <property type="match status" value="1"/>
</dbReference>
<dbReference type="PANTHER" id="PTHR13355:SF11">
    <property type="entry name" value="GLUCOSAMINE 6-PHOSPHATE N-ACETYLTRANSFERASE"/>
    <property type="match status" value="1"/>
</dbReference>
<dbReference type="Pfam" id="PF13673">
    <property type="entry name" value="Acetyltransf_10"/>
    <property type="match status" value="1"/>
</dbReference>
<dbReference type="PANTHER" id="PTHR13355">
    <property type="entry name" value="GLUCOSAMINE 6-PHOSPHATE N-ACETYLTRANSFERASE"/>
    <property type="match status" value="1"/>
</dbReference>
<reference evidence="2 3" key="1">
    <citation type="submission" date="2023-08" db="EMBL/GenBank/DDBJ databases">
        <title>Alcaligenaceae gen. nov., a novel taxon isolated from the sludge of Yixing Pesticide Factory.</title>
        <authorList>
            <person name="Ruan L."/>
        </authorList>
    </citation>
    <scope>NUCLEOTIDE SEQUENCE [LARGE SCALE GENOMIC DNA]</scope>
    <source>
        <strain evidence="2 3">LG-2</strain>
    </source>
</reference>